<accession>A0A9P6B690</accession>
<name>A0A9P6B690_9AGAM</name>
<dbReference type="EMBL" id="MU128934">
    <property type="protein sequence ID" value="KAF9517066.1"/>
    <property type="molecule type" value="Genomic_DNA"/>
</dbReference>
<proteinExistence type="predicted"/>
<gene>
    <name evidence="2" type="ORF">BS47DRAFT_1390114</name>
</gene>
<protein>
    <submittedName>
        <fullName evidence="2">Uncharacterized protein</fullName>
    </submittedName>
</protein>
<keyword evidence="3" id="KW-1185">Reference proteome</keyword>
<reference evidence="2" key="1">
    <citation type="journal article" date="2020" name="Nat. Commun.">
        <title>Large-scale genome sequencing of mycorrhizal fungi provides insights into the early evolution of symbiotic traits.</title>
        <authorList>
            <person name="Miyauchi S."/>
            <person name="Kiss E."/>
            <person name="Kuo A."/>
            <person name="Drula E."/>
            <person name="Kohler A."/>
            <person name="Sanchez-Garcia M."/>
            <person name="Morin E."/>
            <person name="Andreopoulos B."/>
            <person name="Barry K.W."/>
            <person name="Bonito G."/>
            <person name="Buee M."/>
            <person name="Carver A."/>
            <person name="Chen C."/>
            <person name="Cichocki N."/>
            <person name="Clum A."/>
            <person name="Culley D."/>
            <person name="Crous P.W."/>
            <person name="Fauchery L."/>
            <person name="Girlanda M."/>
            <person name="Hayes R.D."/>
            <person name="Keri Z."/>
            <person name="LaButti K."/>
            <person name="Lipzen A."/>
            <person name="Lombard V."/>
            <person name="Magnuson J."/>
            <person name="Maillard F."/>
            <person name="Murat C."/>
            <person name="Nolan M."/>
            <person name="Ohm R.A."/>
            <person name="Pangilinan J."/>
            <person name="Pereira M.F."/>
            <person name="Perotto S."/>
            <person name="Peter M."/>
            <person name="Pfister S."/>
            <person name="Riley R."/>
            <person name="Sitrit Y."/>
            <person name="Stielow J.B."/>
            <person name="Szollosi G."/>
            <person name="Zifcakova L."/>
            <person name="Stursova M."/>
            <person name="Spatafora J.W."/>
            <person name="Tedersoo L."/>
            <person name="Vaario L.M."/>
            <person name="Yamada A."/>
            <person name="Yan M."/>
            <person name="Wang P."/>
            <person name="Xu J."/>
            <person name="Bruns T."/>
            <person name="Baldrian P."/>
            <person name="Vilgalys R."/>
            <person name="Dunand C."/>
            <person name="Henrissat B."/>
            <person name="Grigoriev I.V."/>
            <person name="Hibbett D."/>
            <person name="Nagy L.G."/>
            <person name="Martin F.M."/>
        </authorList>
    </citation>
    <scope>NUCLEOTIDE SEQUENCE</scope>
    <source>
        <strain evidence="2">UP504</strain>
    </source>
</reference>
<evidence type="ECO:0000256" key="1">
    <source>
        <dbReference type="SAM" id="MobiDB-lite"/>
    </source>
</evidence>
<dbReference type="Proteomes" id="UP000886523">
    <property type="component" value="Unassembled WGS sequence"/>
</dbReference>
<evidence type="ECO:0000313" key="2">
    <source>
        <dbReference type="EMBL" id="KAF9517066.1"/>
    </source>
</evidence>
<feature type="compositionally biased region" description="Polar residues" evidence="1">
    <location>
        <begin position="55"/>
        <end position="64"/>
    </location>
</feature>
<comment type="caution">
    <text evidence="2">The sequence shown here is derived from an EMBL/GenBank/DDBJ whole genome shotgun (WGS) entry which is preliminary data.</text>
</comment>
<organism evidence="2 3">
    <name type="scientific">Hydnum rufescens UP504</name>
    <dbReference type="NCBI Taxonomy" id="1448309"/>
    <lineage>
        <taxon>Eukaryota</taxon>
        <taxon>Fungi</taxon>
        <taxon>Dikarya</taxon>
        <taxon>Basidiomycota</taxon>
        <taxon>Agaricomycotina</taxon>
        <taxon>Agaricomycetes</taxon>
        <taxon>Cantharellales</taxon>
        <taxon>Hydnaceae</taxon>
        <taxon>Hydnum</taxon>
    </lineage>
</organism>
<sequence length="389" mass="43745">MHTHCRSIPGGHHWIMFWKDPLPRGENPNRRPSFHAYHLPSSAPHDPPQSLPIPHTSSGPSFASPTEFRRSAPRLQKSKACSVRWDAFGSSENKFKPSRPLFGVRSDNLPDCQLYPKIEDRGNLELWDAPNKENRLPPARMVERRTKSSVRKFGNGYEATRDQSGGRTFKPLAADQDGCRARHALDGKNSPSKKILTSHSKSHCAHILAKTGEASGLGRSNRQGVGGCFPDIAYGRLFSRQYARAVRRRSLAGPEARTTAPNRSKWVPPHRRLIQFQSYRSLTSSLIQSAISHPFDAHKDPFAHPLAKMKLYHQLSFSTFPYIPSSLPYELHNVPTAIPFRPTRRATWILCPAIPNVPLSHSFTNACYAKPRFRCDDAVLPTWSSPAEI</sequence>
<dbReference type="AlphaFoldDB" id="A0A9P6B690"/>
<evidence type="ECO:0000313" key="3">
    <source>
        <dbReference type="Proteomes" id="UP000886523"/>
    </source>
</evidence>
<feature type="region of interest" description="Disordered" evidence="1">
    <location>
        <begin position="29"/>
        <end position="75"/>
    </location>
</feature>